<organism evidence="1 2">
    <name type="scientific">Tetrahymena thermophila (strain SB210)</name>
    <dbReference type="NCBI Taxonomy" id="312017"/>
    <lineage>
        <taxon>Eukaryota</taxon>
        <taxon>Sar</taxon>
        <taxon>Alveolata</taxon>
        <taxon>Ciliophora</taxon>
        <taxon>Intramacronucleata</taxon>
        <taxon>Oligohymenophorea</taxon>
        <taxon>Hymenostomatida</taxon>
        <taxon>Tetrahymenina</taxon>
        <taxon>Tetrahymenidae</taxon>
        <taxon>Tetrahymena</taxon>
    </lineage>
</organism>
<proteinExistence type="predicted"/>
<dbReference type="InParanoid" id="W7WWD9"/>
<dbReference type="GeneID" id="24441280"/>
<dbReference type="AlphaFoldDB" id="W7WWD9"/>
<evidence type="ECO:0000313" key="1">
    <source>
        <dbReference type="EMBL" id="EWS71145.1"/>
    </source>
</evidence>
<dbReference type="RefSeq" id="XP_012656319.1">
    <property type="nucleotide sequence ID" value="XM_012800865.1"/>
</dbReference>
<sequence>MFAFSKQKYQIKKNIYIQCTVSSQYMGQTEKQWRQITNQYNLNIYSTHNNQIFLIAFDSNDNKYTCRRFNQSTSIVTYSCAVYLKKLNAKIMGALPLNEQI</sequence>
<gene>
    <name evidence="1" type="ORF">TTHERM_000977599</name>
</gene>
<name>W7WWD9_TETTS</name>
<protein>
    <submittedName>
        <fullName evidence="1">Uncharacterized protein</fullName>
    </submittedName>
</protein>
<dbReference type="EMBL" id="GG662254">
    <property type="protein sequence ID" value="EWS71145.1"/>
    <property type="molecule type" value="Genomic_DNA"/>
</dbReference>
<accession>W7WWD9</accession>
<reference evidence="2" key="1">
    <citation type="journal article" date="2006" name="PLoS Biol.">
        <title>Macronuclear genome sequence of the ciliate Tetrahymena thermophila, a model eukaryote.</title>
        <authorList>
            <person name="Eisen J.A."/>
            <person name="Coyne R.S."/>
            <person name="Wu M."/>
            <person name="Wu D."/>
            <person name="Thiagarajan M."/>
            <person name="Wortman J.R."/>
            <person name="Badger J.H."/>
            <person name="Ren Q."/>
            <person name="Amedeo P."/>
            <person name="Jones K.M."/>
            <person name="Tallon L.J."/>
            <person name="Delcher A.L."/>
            <person name="Salzberg S.L."/>
            <person name="Silva J.C."/>
            <person name="Haas B.J."/>
            <person name="Majoros W.H."/>
            <person name="Farzad M."/>
            <person name="Carlton J.M."/>
            <person name="Smith R.K. Jr."/>
            <person name="Garg J."/>
            <person name="Pearlman R.E."/>
            <person name="Karrer K.M."/>
            <person name="Sun L."/>
            <person name="Manning G."/>
            <person name="Elde N.C."/>
            <person name="Turkewitz A.P."/>
            <person name="Asai D.J."/>
            <person name="Wilkes D.E."/>
            <person name="Wang Y."/>
            <person name="Cai H."/>
            <person name="Collins K."/>
            <person name="Stewart B.A."/>
            <person name="Lee S.R."/>
            <person name="Wilamowska K."/>
            <person name="Weinberg Z."/>
            <person name="Ruzzo W.L."/>
            <person name="Wloga D."/>
            <person name="Gaertig J."/>
            <person name="Frankel J."/>
            <person name="Tsao C.-C."/>
            <person name="Gorovsky M.A."/>
            <person name="Keeling P.J."/>
            <person name="Waller R.F."/>
            <person name="Patron N.J."/>
            <person name="Cherry J.M."/>
            <person name="Stover N.A."/>
            <person name="Krieger C.J."/>
            <person name="del Toro C."/>
            <person name="Ryder H.F."/>
            <person name="Williamson S.C."/>
            <person name="Barbeau R.A."/>
            <person name="Hamilton E.P."/>
            <person name="Orias E."/>
        </authorList>
    </citation>
    <scope>NUCLEOTIDE SEQUENCE [LARGE SCALE GENOMIC DNA]</scope>
    <source>
        <strain evidence="2">SB210</strain>
    </source>
</reference>
<dbReference type="Proteomes" id="UP000009168">
    <property type="component" value="Unassembled WGS sequence"/>
</dbReference>
<evidence type="ECO:0000313" key="2">
    <source>
        <dbReference type="Proteomes" id="UP000009168"/>
    </source>
</evidence>
<dbReference type="KEGG" id="tet:TTHERM_000977599"/>
<keyword evidence="2" id="KW-1185">Reference proteome</keyword>